<dbReference type="EMBL" id="JASBWR010000083">
    <property type="protein sequence ID" value="KAJ9097796.1"/>
    <property type="molecule type" value="Genomic_DNA"/>
</dbReference>
<keyword evidence="2" id="KW-1185">Reference proteome</keyword>
<reference evidence="1" key="1">
    <citation type="submission" date="2023-04" db="EMBL/GenBank/DDBJ databases">
        <title>Draft Genome sequencing of Naganishia species isolated from polar environments using Oxford Nanopore Technology.</title>
        <authorList>
            <person name="Leo P."/>
            <person name="Venkateswaran K."/>
        </authorList>
    </citation>
    <scope>NUCLEOTIDE SEQUENCE</scope>
    <source>
        <strain evidence="1">MNA-CCFEE 5261</strain>
    </source>
</reference>
<accession>A0ACC2VGQ9</accession>
<sequence>MLTSQAPIIHLRPSPIPSQALQNFTDSNRSISSALSPTGAELAVWISPRDQTLAHVRVRNDSQQEQDIGANSSLVQIGGKRPYGQFVDELPRKKTQGVFEQDKAIYFAQYKAVEPSLNKPSMTLTESKFGGSVQDGLRPGRQQIVYYRKIMDEYVARLEDVIKDVRLDVSRGLAQGVGWTQAQHLFTRQNHLRARQHGVLRTLQLASTLYVPVDGQGLSVVGEELLDWYNGYYDPEGTGAVSNLVHGVMLMKKEWEHEDFEEAIVRTILRGFRQMTVILLATLKAHPQPSVVAFAQILINAANTLPRSNNTTTYPTELAFVTSHARWRDGVKAQVTAFTRGKEKSGGWLEFENEDDGDEDTMDQLTAEDLAEQAQTFEKFFMSITDLLLGDAEKVLLESQDWIAAVAIWGVLVEPTLKRDDLPPVLEVINEQLKPDLDIVEEKAQYALTTGDLTQALMSCYELDVWLAAHLTDLLDKMALVDDDETAFEQHIRDYMAVEYADFLLSTPEYWNIACSYLATAGDIGIGRMRNILLHVGTQTPLSAISKDLQQQSDDMAVDNQATNTDLESTSEFDRVASVLRACEEYQLEGVTKEICRIMSQRMLNERRYGAAVSFSVRADDRRQLHLITDAILDVYIEDGQEAYENALSTIPVALLSGSGQRALLGLPPAYEKDQGMSDTASFVTPRESVENSLTVATGLGFLLRFQHFLEAMTSGEKARAAELLGALFASQDVPKSFLAVLLMDSVTLLEDEEVLLSANDTFELMRQLDEITTAAHYAPEQYLRSLYRLTPALSTSSSSSKTARATTDNRHLPSRLQQDKNRLQDIEGMKLALKGLDAVRLAAIRNLSRVGMLGLPVL</sequence>
<protein>
    <submittedName>
        <fullName evidence="1">Uncharacterized protein</fullName>
    </submittedName>
</protein>
<proteinExistence type="predicted"/>
<organism evidence="1 2">
    <name type="scientific">Naganishia cerealis</name>
    <dbReference type="NCBI Taxonomy" id="610337"/>
    <lineage>
        <taxon>Eukaryota</taxon>
        <taxon>Fungi</taxon>
        <taxon>Dikarya</taxon>
        <taxon>Basidiomycota</taxon>
        <taxon>Agaricomycotina</taxon>
        <taxon>Tremellomycetes</taxon>
        <taxon>Filobasidiales</taxon>
        <taxon>Filobasidiaceae</taxon>
        <taxon>Naganishia</taxon>
    </lineage>
</organism>
<name>A0ACC2VGQ9_9TREE</name>
<dbReference type="Proteomes" id="UP001241377">
    <property type="component" value="Unassembled WGS sequence"/>
</dbReference>
<evidence type="ECO:0000313" key="2">
    <source>
        <dbReference type="Proteomes" id="UP001241377"/>
    </source>
</evidence>
<gene>
    <name evidence="1" type="ORF">QFC19_006664</name>
</gene>
<evidence type="ECO:0000313" key="1">
    <source>
        <dbReference type="EMBL" id="KAJ9097796.1"/>
    </source>
</evidence>
<comment type="caution">
    <text evidence="1">The sequence shown here is derived from an EMBL/GenBank/DDBJ whole genome shotgun (WGS) entry which is preliminary data.</text>
</comment>